<keyword evidence="5" id="KW-0539">Nucleus</keyword>
<sequence>MFLAKSPYMIKWTDTPKNSGMSVYLELGSSGWLSSHMKRYIQNLLMVIEVNMEGPYGLEWLTEEKVKHKEMVAPEARYLFV</sequence>
<evidence type="ECO:0000256" key="5">
    <source>
        <dbReference type="ARBA" id="ARBA00023242"/>
    </source>
</evidence>
<evidence type="ECO:0000256" key="3">
    <source>
        <dbReference type="ARBA" id="ARBA00022490"/>
    </source>
</evidence>
<keyword evidence="8" id="KW-1185">Reference proteome</keyword>
<protein>
    <submittedName>
        <fullName evidence="7">Uncharacterized protein</fullName>
    </submittedName>
</protein>
<dbReference type="EMBL" id="JACGCM010001497">
    <property type="protein sequence ID" value="KAF6154397.1"/>
    <property type="molecule type" value="Genomic_DNA"/>
</dbReference>
<evidence type="ECO:0000313" key="7">
    <source>
        <dbReference type="EMBL" id="KAF6154397.1"/>
    </source>
</evidence>
<dbReference type="GO" id="GO:0043998">
    <property type="term" value="F:histone H2A acetyltransferase activity"/>
    <property type="evidence" value="ECO:0007669"/>
    <property type="project" value="InterPro"/>
</dbReference>
<proteinExistence type="predicted"/>
<dbReference type="Proteomes" id="UP000541444">
    <property type="component" value="Unassembled WGS sequence"/>
</dbReference>
<dbReference type="GO" id="GO:0005737">
    <property type="term" value="C:cytoplasm"/>
    <property type="evidence" value="ECO:0007669"/>
    <property type="project" value="UniProtKB-SubCell"/>
</dbReference>
<gene>
    <name evidence="7" type="ORF">GIB67_028289</name>
</gene>
<accession>A0A7J7MHQ5</accession>
<dbReference type="PANTHER" id="PTHR20531">
    <property type="entry name" value="N-ALPHA-ACETYLTRANSFERASE 40"/>
    <property type="match status" value="1"/>
</dbReference>
<dbReference type="OrthoDB" id="424551at2759"/>
<keyword evidence="3" id="KW-0963">Cytoplasm</keyword>
<dbReference type="GO" id="GO:0005634">
    <property type="term" value="C:nucleus"/>
    <property type="evidence" value="ECO:0007669"/>
    <property type="project" value="UniProtKB-SubCell"/>
</dbReference>
<organism evidence="7 8">
    <name type="scientific">Kingdonia uniflora</name>
    <dbReference type="NCBI Taxonomy" id="39325"/>
    <lineage>
        <taxon>Eukaryota</taxon>
        <taxon>Viridiplantae</taxon>
        <taxon>Streptophyta</taxon>
        <taxon>Embryophyta</taxon>
        <taxon>Tracheophyta</taxon>
        <taxon>Spermatophyta</taxon>
        <taxon>Magnoliopsida</taxon>
        <taxon>Ranunculales</taxon>
        <taxon>Circaeasteraceae</taxon>
        <taxon>Kingdonia</taxon>
    </lineage>
</organism>
<dbReference type="AlphaFoldDB" id="A0A7J7MHQ5"/>
<keyword evidence="4" id="KW-0808">Transferase</keyword>
<evidence type="ECO:0000256" key="2">
    <source>
        <dbReference type="ARBA" id="ARBA00004496"/>
    </source>
</evidence>
<evidence type="ECO:0000256" key="6">
    <source>
        <dbReference type="ARBA" id="ARBA00023315"/>
    </source>
</evidence>
<name>A0A7J7MHQ5_9MAGN</name>
<dbReference type="InterPro" id="IPR039949">
    <property type="entry name" value="NAA40"/>
</dbReference>
<evidence type="ECO:0000256" key="4">
    <source>
        <dbReference type="ARBA" id="ARBA00022679"/>
    </source>
</evidence>
<evidence type="ECO:0000313" key="8">
    <source>
        <dbReference type="Proteomes" id="UP000541444"/>
    </source>
</evidence>
<comment type="caution">
    <text evidence="7">The sequence shown here is derived from an EMBL/GenBank/DDBJ whole genome shotgun (WGS) entry which is preliminary data.</text>
</comment>
<keyword evidence="6" id="KW-0012">Acyltransferase</keyword>
<evidence type="ECO:0000256" key="1">
    <source>
        <dbReference type="ARBA" id="ARBA00004123"/>
    </source>
</evidence>
<comment type="subcellular location">
    <subcellularLocation>
        <location evidence="2">Cytoplasm</location>
    </subcellularLocation>
    <subcellularLocation>
        <location evidence="1">Nucleus</location>
    </subcellularLocation>
</comment>
<reference evidence="7 8" key="1">
    <citation type="journal article" date="2020" name="IScience">
        <title>Genome Sequencing of the Endangered Kingdonia uniflora (Circaeasteraceae, Ranunculales) Reveals Potential Mechanisms of Evolutionary Specialization.</title>
        <authorList>
            <person name="Sun Y."/>
            <person name="Deng T."/>
            <person name="Zhang A."/>
            <person name="Moore M.J."/>
            <person name="Landis J.B."/>
            <person name="Lin N."/>
            <person name="Zhang H."/>
            <person name="Zhang X."/>
            <person name="Huang J."/>
            <person name="Zhang X."/>
            <person name="Sun H."/>
            <person name="Wang H."/>
        </authorList>
    </citation>
    <scope>NUCLEOTIDE SEQUENCE [LARGE SCALE GENOMIC DNA]</scope>
    <source>
        <strain evidence="7">TB1705</strain>
        <tissue evidence="7">Leaf</tissue>
    </source>
</reference>
<dbReference type="PANTHER" id="PTHR20531:SF1">
    <property type="entry name" value="N-ALPHA-ACETYLTRANSFERASE 40"/>
    <property type="match status" value="1"/>
</dbReference>
<dbReference type="GO" id="GO:1990189">
    <property type="term" value="F:protein N-terminal-serine acetyltransferase activity"/>
    <property type="evidence" value="ECO:0007669"/>
    <property type="project" value="TreeGrafter"/>
</dbReference>
<dbReference type="GO" id="GO:0010485">
    <property type="term" value="F:histone H4 acetyltransferase activity"/>
    <property type="evidence" value="ECO:0007669"/>
    <property type="project" value="InterPro"/>
</dbReference>